<dbReference type="PANTHER" id="PTHR14614:SF130">
    <property type="entry name" value="PROTEIN-LYSINE N-METHYLTRANSFERASE EEF2KMT"/>
    <property type="match status" value="1"/>
</dbReference>
<dbReference type="SUPFAM" id="SSF53335">
    <property type="entry name" value="S-adenosyl-L-methionine-dependent methyltransferases"/>
    <property type="match status" value="1"/>
</dbReference>
<dbReference type="InterPro" id="IPR019410">
    <property type="entry name" value="Methyltransf_16"/>
</dbReference>
<dbReference type="Proteomes" id="UP000094569">
    <property type="component" value="Unassembled WGS sequence"/>
</dbReference>
<comment type="caution">
    <text evidence="2">The sequence shown here is derived from an EMBL/GenBank/DDBJ whole genome shotgun (WGS) entry which is preliminary data.</text>
</comment>
<dbReference type="OrthoDB" id="194386at2759"/>
<dbReference type="GO" id="GO:0008757">
    <property type="term" value="F:S-adenosylmethionine-dependent methyltransferase activity"/>
    <property type="evidence" value="ECO:0007669"/>
    <property type="project" value="UniProtKB-ARBA"/>
</dbReference>
<dbReference type="PANTHER" id="PTHR14614">
    <property type="entry name" value="HEPATOCELLULAR CARCINOMA-ASSOCIATED ANTIGEN"/>
    <property type="match status" value="1"/>
</dbReference>
<dbReference type="EMBL" id="JXNT01000001">
    <property type="protein sequence ID" value="ODM24538.1"/>
    <property type="molecule type" value="Genomic_DNA"/>
</dbReference>
<dbReference type="AlphaFoldDB" id="A0A1E3BU96"/>
<sequence>MDTTIPTLIAQYDQQVPAPQLPLPDGATLLQPTTQSTIYERMFNEDNPQAWPLPPVGYRMSVLKMILGRLEDAIRDPEEDEIMDELVETWGDLITLPKPSQIQQAQQLGYIKYTAPSPPSQSPSESECEPRTVVTSESRGLILSSGTTGFRTWEAALHLGTYLSSPSIADTLIKGKRVLELGAGTGFVSLFCAKYLGPKRVVATDREQALIESIRDCVGRNGIGEEVLVPGIWEWGNEMAVDDGEDGFDVALGADLIYDKDLIPLLQSTLTTLFERYNLQQFIISATLRNEETFQAFLDACQMNNFKVERIPFESPPEDKQTGFFHSTSIPIKMFSIRR</sequence>
<reference evidence="2 3" key="1">
    <citation type="journal article" date="2016" name="BMC Genomics">
        <title>Comparative genomic and transcriptomic analyses of the Fuzhuan brick tea-fermentation fungus Aspergillus cristatus.</title>
        <authorList>
            <person name="Ge Y."/>
            <person name="Wang Y."/>
            <person name="Liu Y."/>
            <person name="Tan Y."/>
            <person name="Ren X."/>
            <person name="Zhang X."/>
            <person name="Hyde K.D."/>
            <person name="Liu Y."/>
            <person name="Liu Z."/>
        </authorList>
    </citation>
    <scope>NUCLEOTIDE SEQUENCE [LARGE SCALE GENOMIC DNA]</scope>
    <source>
        <strain evidence="2 3">GZAAS20.1005</strain>
    </source>
</reference>
<name>A0A1E3BU96_ASPCR</name>
<dbReference type="VEuPathDB" id="FungiDB:SI65_01754"/>
<evidence type="ECO:0000313" key="1">
    <source>
        <dbReference type="EMBL" id="ODM24164.1"/>
    </source>
</evidence>
<dbReference type="CDD" id="cd02440">
    <property type="entry name" value="AdoMet_MTases"/>
    <property type="match status" value="1"/>
</dbReference>
<organism evidence="2 3">
    <name type="scientific">Aspergillus cristatus</name>
    <name type="common">Chinese Fuzhuan brick tea-fermentation fungus</name>
    <name type="synonym">Eurotium cristatum</name>
    <dbReference type="NCBI Taxonomy" id="573508"/>
    <lineage>
        <taxon>Eukaryota</taxon>
        <taxon>Fungi</taxon>
        <taxon>Dikarya</taxon>
        <taxon>Ascomycota</taxon>
        <taxon>Pezizomycotina</taxon>
        <taxon>Eurotiomycetes</taxon>
        <taxon>Eurotiomycetidae</taxon>
        <taxon>Eurotiales</taxon>
        <taxon>Aspergillaceae</taxon>
        <taxon>Aspergillus</taxon>
        <taxon>Aspergillus subgen. Aspergillus</taxon>
    </lineage>
</organism>
<dbReference type="Pfam" id="PF10294">
    <property type="entry name" value="Methyltransf_16"/>
    <property type="match status" value="1"/>
</dbReference>
<dbReference type="EMBL" id="JXNT01000001">
    <property type="protein sequence ID" value="ODM24164.1"/>
    <property type="molecule type" value="Genomic_DNA"/>
</dbReference>
<dbReference type="VEuPathDB" id="FungiDB:SI65_02128"/>
<evidence type="ECO:0000313" key="2">
    <source>
        <dbReference type="EMBL" id="ODM24538.1"/>
    </source>
</evidence>
<keyword evidence="3" id="KW-1185">Reference proteome</keyword>
<evidence type="ECO:0000313" key="3">
    <source>
        <dbReference type="Proteomes" id="UP000094569"/>
    </source>
</evidence>
<proteinExistence type="predicted"/>
<dbReference type="Gene3D" id="3.40.50.150">
    <property type="entry name" value="Vaccinia Virus protein VP39"/>
    <property type="match status" value="1"/>
</dbReference>
<accession>A0A1E3BU96</accession>
<dbReference type="InterPro" id="IPR029063">
    <property type="entry name" value="SAM-dependent_MTases_sf"/>
</dbReference>
<dbReference type="GO" id="GO:0005737">
    <property type="term" value="C:cytoplasm"/>
    <property type="evidence" value="ECO:0007669"/>
    <property type="project" value="TreeGrafter"/>
</dbReference>
<dbReference type="STRING" id="573508.A0A1E3BU96"/>
<protein>
    <recommendedName>
        <fullName evidence="4">Methyltransferase-domain-containing protein</fullName>
    </recommendedName>
</protein>
<gene>
    <name evidence="1" type="ORF">SI65_01754</name>
    <name evidence="2" type="ORF">SI65_02128</name>
</gene>
<evidence type="ECO:0008006" key="4">
    <source>
        <dbReference type="Google" id="ProtNLM"/>
    </source>
</evidence>